<dbReference type="PROSITE" id="PS00028">
    <property type="entry name" value="ZINC_FINGER_C2H2_1"/>
    <property type="match status" value="4"/>
</dbReference>
<feature type="binding site" evidence="10">
    <location>
        <position position="57"/>
    </location>
    <ligand>
        <name>Zn(2+)</name>
        <dbReference type="ChEBI" id="CHEBI:29105"/>
    </ligand>
</feature>
<accession>A0A3S6Q8Z0</accession>
<feature type="domain" description="C2H2-type" evidence="11">
    <location>
        <begin position="224"/>
        <end position="251"/>
    </location>
</feature>
<keyword evidence="5" id="KW-0964">Secreted</keyword>
<evidence type="ECO:0000256" key="4">
    <source>
        <dbReference type="ARBA" id="ARBA00022448"/>
    </source>
</evidence>
<comment type="similarity">
    <text evidence="2">Belongs to the 7B2 family.</text>
</comment>
<reference evidence="13" key="1">
    <citation type="submission" date="2017-03" db="EMBL/GenBank/DDBJ databases">
        <title>Y-chromosome Evolution in Indian Drosophila species.</title>
        <authorList>
            <person name="Mohanty S."/>
            <person name="Khanna R."/>
        </authorList>
    </citation>
    <scope>NUCLEOTIDE SEQUENCE</scope>
    <source>
        <strain evidence="13">IND_DBP_U14</strain>
    </source>
</reference>
<dbReference type="InterPro" id="IPR012934">
    <property type="entry name" value="Znf_AD"/>
</dbReference>
<dbReference type="EMBL" id="KY707949">
    <property type="protein sequence ID" value="AUD57806.1"/>
    <property type="molecule type" value="Genomic_DNA"/>
</dbReference>
<organism evidence="13">
    <name type="scientific">Drosophila bipectinata</name>
    <name type="common">Fruit fly</name>
    <dbReference type="NCBI Taxonomy" id="42026"/>
    <lineage>
        <taxon>Eukaryota</taxon>
        <taxon>Metazoa</taxon>
        <taxon>Ecdysozoa</taxon>
        <taxon>Arthropoda</taxon>
        <taxon>Hexapoda</taxon>
        <taxon>Insecta</taxon>
        <taxon>Pterygota</taxon>
        <taxon>Neoptera</taxon>
        <taxon>Endopterygota</taxon>
        <taxon>Diptera</taxon>
        <taxon>Brachycera</taxon>
        <taxon>Muscomorpha</taxon>
        <taxon>Ephydroidea</taxon>
        <taxon>Drosophilidae</taxon>
        <taxon>Drosophila</taxon>
        <taxon>Sophophora</taxon>
    </lineage>
</organism>
<feature type="binding site" evidence="10">
    <location>
        <position position="10"/>
    </location>
    <ligand>
        <name>Zn(2+)</name>
        <dbReference type="ChEBI" id="CHEBI:29105"/>
    </ligand>
</feature>
<dbReference type="InterPro" id="IPR036236">
    <property type="entry name" value="Znf_C2H2_sf"/>
</dbReference>
<dbReference type="GO" id="GO:0046883">
    <property type="term" value="P:regulation of hormone secretion"/>
    <property type="evidence" value="ECO:0007669"/>
    <property type="project" value="TreeGrafter"/>
</dbReference>
<dbReference type="GO" id="GO:0005634">
    <property type="term" value="C:nucleus"/>
    <property type="evidence" value="ECO:0007669"/>
    <property type="project" value="InterPro"/>
</dbReference>
<dbReference type="GO" id="GO:0030234">
    <property type="term" value="F:enzyme regulator activity"/>
    <property type="evidence" value="ECO:0007669"/>
    <property type="project" value="TreeGrafter"/>
</dbReference>
<dbReference type="InterPro" id="IPR013087">
    <property type="entry name" value="Znf_C2H2_type"/>
</dbReference>
<protein>
    <recommendedName>
        <fullName evidence="3">Neuroendocrine protein 7B2</fullName>
    </recommendedName>
</protein>
<dbReference type="Pfam" id="PF05281">
    <property type="entry name" value="Secretogranin_V"/>
    <property type="match status" value="1"/>
</dbReference>
<keyword evidence="9" id="KW-0863">Zinc-finger</keyword>
<name>A0A3S6Q8Z0_DROBP</name>
<feature type="domain" description="C2H2-type" evidence="11">
    <location>
        <begin position="163"/>
        <end position="190"/>
    </location>
</feature>
<dbReference type="GO" id="GO:0007218">
    <property type="term" value="P:neuropeptide signaling pathway"/>
    <property type="evidence" value="ECO:0007669"/>
    <property type="project" value="InterPro"/>
</dbReference>
<evidence type="ECO:0000259" key="12">
    <source>
        <dbReference type="PROSITE" id="PS51915"/>
    </source>
</evidence>
<evidence type="ECO:0000259" key="11">
    <source>
        <dbReference type="PROSITE" id="PS50157"/>
    </source>
</evidence>
<dbReference type="GO" id="GO:0005576">
    <property type="term" value="C:extracellular region"/>
    <property type="evidence" value="ECO:0007669"/>
    <property type="project" value="UniProtKB-SubCell"/>
</dbReference>
<feature type="domain" description="ZAD" evidence="12">
    <location>
        <begin position="5"/>
        <end position="81"/>
    </location>
</feature>
<keyword evidence="8" id="KW-0143">Chaperone</keyword>
<dbReference type="PROSITE" id="PS51915">
    <property type="entry name" value="ZAD"/>
    <property type="match status" value="1"/>
</dbReference>
<dbReference type="GO" id="GO:0030141">
    <property type="term" value="C:secretory granule"/>
    <property type="evidence" value="ECO:0007669"/>
    <property type="project" value="InterPro"/>
</dbReference>
<evidence type="ECO:0000256" key="6">
    <source>
        <dbReference type="ARBA" id="ARBA00022729"/>
    </source>
</evidence>
<dbReference type="SMART" id="SM00868">
    <property type="entry name" value="zf-AD"/>
    <property type="match status" value="1"/>
</dbReference>
<evidence type="ECO:0000256" key="7">
    <source>
        <dbReference type="ARBA" id="ARBA00023157"/>
    </source>
</evidence>
<feature type="domain" description="C2H2-type" evidence="11">
    <location>
        <begin position="195"/>
        <end position="223"/>
    </location>
</feature>
<dbReference type="Gene3D" id="3.40.1800.20">
    <property type="match status" value="1"/>
</dbReference>
<keyword evidence="6" id="KW-0732">Signal</keyword>
<dbReference type="Pfam" id="PF07776">
    <property type="entry name" value="zf-AD"/>
    <property type="match status" value="1"/>
</dbReference>
<evidence type="ECO:0000256" key="9">
    <source>
        <dbReference type="PROSITE-ProRule" id="PRU00042"/>
    </source>
</evidence>
<evidence type="ECO:0000256" key="8">
    <source>
        <dbReference type="ARBA" id="ARBA00023186"/>
    </source>
</evidence>
<keyword evidence="4" id="KW-0813">Transport</keyword>
<dbReference type="PROSITE" id="PS50157">
    <property type="entry name" value="ZINC_FINGER_C2H2_2"/>
    <property type="match status" value="4"/>
</dbReference>
<dbReference type="PANTHER" id="PTHR12738:SF0">
    <property type="entry name" value="NEUROENDOCRINE PROTEIN 7B2"/>
    <property type="match status" value="1"/>
</dbReference>
<dbReference type="SMART" id="SM00355">
    <property type="entry name" value="ZnF_C2H2"/>
    <property type="match status" value="4"/>
</dbReference>
<keyword evidence="7" id="KW-1015">Disulfide bond</keyword>
<comment type="subcellular location">
    <subcellularLocation>
        <location evidence="1">Secreted</location>
    </subcellularLocation>
</comment>
<feature type="binding site" evidence="10">
    <location>
        <position position="7"/>
    </location>
    <ligand>
        <name>Zn(2+)</name>
        <dbReference type="ChEBI" id="CHEBI:29105"/>
    </ligand>
</feature>
<sequence length="577" mass="64926">MDITQVCRICANQIKNANTQRNIFKYMRGKLWNQLKLITGVELTTDQGLPEGACERCQSELDLAMKFRERCIFSQKYLLDIKQKEKSKPKPKTTPAELEEQLIDADFIKPAEFEVCVVENFDDELSDDDDPQASVMAAAEAAHQAEIREQQLERAAKRHRNFFICDLCGHFFKDEYLYNSHVAAHECRKEMKDFFPCNECPLHFNKRVLLRQHRAQCHIENATFKCFTCGEIFLSRGDKLRHQKAHENERPYPCLECGEVCNSVQELQQHSSTHPPPKRKYSSCCRKINKNPNFSVGGVNQLKTRNMLSQFQSVQLIVGAILLLSGGCPAQSYGGKDNIFADVLLTDLLNRMDNDMQVGYYDVDNDGEMAPAVPKDNVDLVSRSEYSRLCDGGSDCVLQSGASSNPSLRDHEFMQHSSLWGHQYISGGMGEGPNRYHSIVKNDAGLPAYCNPPNPCPEGYDVETQGGSCISDFENTAIFSREFQAAQDCTCDSEHMFDCSEQESGDTGSDKGDLNSAVEQYILQMGQENSLNNVNSLVKKAGYPAMVDPRIEPALMNPFLQGDRLPIAAKKGNLLFH</sequence>
<dbReference type="InterPro" id="IPR007945">
    <property type="entry name" value="Secretogranin_V"/>
</dbReference>
<dbReference type="SUPFAM" id="SSF57716">
    <property type="entry name" value="Glucocorticoid receptor-like (DNA-binding domain)"/>
    <property type="match status" value="1"/>
</dbReference>
<dbReference type="PANTHER" id="PTHR12738">
    <property type="entry name" value="NEUROENDOCRINE PROTEIN 7B2"/>
    <property type="match status" value="1"/>
</dbReference>
<proteinExistence type="inferred from homology"/>
<evidence type="ECO:0000256" key="3">
    <source>
        <dbReference type="ARBA" id="ARBA00019589"/>
    </source>
</evidence>
<keyword evidence="10" id="KW-0862">Zinc</keyword>
<evidence type="ECO:0000313" key="13">
    <source>
        <dbReference type="EMBL" id="AUD57806.1"/>
    </source>
</evidence>
<dbReference type="Gene3D" id="3.30.160.60">
    <property type="entry name" value="Classic Zinc Finger"/>
    <property type="match status" value="2"/>
</dbReference>
<keyword evidence="10" id="KW-0479">Metal-binding</keyword>
<evidence type="ECO:0000256" key="5">
    <source>
        <dbReference type="ARBA" id="ARBA00022525"/>
    </source>
</evidence>
<gene>
    <name evidence="13" type="primary">kl-2</name>
</gene>
<evidence type="ECO:0000256" key="10">
    <source>
        <dbReference type="PROSITE-ProRule" id="PRU01263"/>
    </source>
</evidence>
<evidence type="ECO:0000256" key="1">
    <source>
        <dbReference type="ARBA" id="ARBA00004613"/>
    </source>
</evidence>
<feature type="binding site" evidence="10">
    <location>
        <position position="54"/>
    </location>
    <ligand>
        <name>Zn(2+)</name>
        <dbReference type="ChEBI" id="CHEBI:29105"/>
    </ligand>
</feature>
<dbReference type="AlphaFoldDB" id="A0A3S6Q8Z0"/>
<dbReference type="SUPFAM" id="SSF57667">
    <property type="entry name" value="beta-beta-alpha zinc fingers"/>
    <property type="match status" value="1"/>
</dbReference>
<dbReference type="GO" id="GO:0008270">
    <property type="term" value="F:zinc ion binding"/>
    <property type="evidence" value="ECO:0007669"/>
    <property type="project" value="UniProtKB-UniRule"/>
</dbReference>
<evidence type="ECO:0000256" key="2">
    <source>
        <dbReference type="ARBA" id="ARBA00006348"/>
    </source>
</evidence>
<feature type="domain" description="C2H2-type" evidence="11">
    <location>
        <begin position="252"/>
        <end position="279"/>
    </location>
</feature>